<dbReference type="AlphaFoldDB" id="D1BTW4"/>
<dbReference type="PANTHER" id="PTHR35936">
    <property type="entry name" value="MEMBRANE-BOUND LYTIC MUREIN TRANSGLYCOSYLASE F"/>
    <property type="match status" value="1"/>
</dbReference>
<feature type="chain" id="PRO_5038696557" evidence="2">
    <location>
        <begin position="22"/>
        <end position="294"/>
    </location>
</feature>
<dbReference type="CDD" id="cd01004">
    <property type="entry name" value="PBP2_MidA_like"/>
    <property type="match status" value="1"/>
</dbReference>
<feature type="signal peptide" evidence="2">
    <location>
        <begin position="1"/>
        <end position="21"/>
    </location>
</feature>
<dbReference type="OrthoDB" id="4633994at2"/>
<protein>
    <submittedName>
        <fullName evidence="4">Extracellular solute-binding protein family 3</fullName>
    </submittedName>
</protein>
<keyword evidence="1 2" id="KW-0732">Signal</keyword>
<dbReference type="PROSITE" id="PS51257">
    <property type="entry name" value="PROKAR_LIPOPROTEIN"/>
    <property type="match status" value="1"/>
</dbReference>
<dbReference type="Proteomes" id="UP000002255">
    <property type="component" value="Chromosome"/>
</dbReference>
<keyword evidence="5" id="KW-1185">Reference proteome</keyword>
<dbReference type="PANTHER" id="PTHR35936:SF17">
    <property type="entry name" value="ARGININE-BINDING EXTRACELLULAR PROTEIN ARTP"/>
    <property type="match status" value="1"/>
</dbReference>
<accession>D1BTW4</accession>
<dbReference type="Gene3D" id="3.40.190.10">
    <property type="entry name" value="Periplasmic binding protein-like II"/>
    <property type="match status" value="2"/>
</dbReference>
<dbReference type="eggNOG" id="COG0834">
    <property type="taxonomic scope" value="Bacteria"/>
</dbReference>
<dbReference type="EMBL" id="CP001821">
    <property type="protein sequence ID" value="ACZ29128.1"/>
    <property type="molecule type" value="Genomic_DNA"/>
</dbReference>
<evidence type="ECO:0000256" key="1">
    <source>
        <dbReference type="ARBA" id="ARBA00022729"/>
    </source>
</evidence>
<organism evidence="4 5">
    <name type="scientific">Xylanimonas cellulosilytica (strain DSM 15894 / JCM 12276 / CECT 5975 / KCTC 9989 / LMG 20990 / NBRC 107835 / XIL07)</name>
    <dbReference type="NCBI Taxonomy" id="446471"/>
    <lineage>
        <taxon>Bacteria</taxon>
        <taxon>Bacillati</taxon>
        <taxon>Actinomycetota</taxon>
        <taxon>Actinomycetes</taxon>
        <taxon>Micrococcales</taxon>
        <taxon>Promicromonosporaceae</taxon>
        <taxon>Xylanimonas</taxon>
    </lineage>
</organism>
<sequence>MRTRPALLVATAVAATLTLGACTSASQDQGGSAPSAAATVVKDEAIAALVPAAVAADGKLTVAAELSYAPLEFVDADGKTPVGLDIDIATAIATVMGLEVDVQSAQFDSIIPAIGTRYEVGVSAFTITPERLETVTMVSYFSAGSQLAVQAGNPDGVDPDDLCGLTVGVQTGTVQQEELEELSAACETPIEILPYDSQATVTANLVGGKLQAMYADSPITAYAVEQADGALETLGEIRDAAPYGVVVAKDDPELAEAVRAALQQLMDDGTLAEIAAHWGNEAGALTTAEINPAV</sequence>
<reference evidence="5" key="1">
    <citation type="submission" date="2009-11" db="EMBL/GenBank/DDBJ databases">
        <title>The complete chromosome of Xylanimonas cellulosilytica DSM 15894.</title>
        <authorList>
            <consortium name="US DOE Joint Genome Institute (JGI-PGF)"/>
            <person name="Lucas S."/>
            <person name="Copeland A."/>
            <person name="Lapidus A."/>
            <person name="Glavina del Rio T."/>
            <person name="Dalin E."/>
            <person name="Tice H."/>
            <person name="Bruce D."/>
            <person name="Goodwin L."/>
            <person name="Pitluck S."/>
            <person name="Kyrpides N."/>
            <person name="Mavromatis K."/>
            <person name="Ivanova N."/>
            <person name="Mikhailova N."/>
            <person name="Foster B."/>
            <person name="Clum A."/>
            <person name="Brettin T."/>
            <person name="Detter J.C."/>
            <person name="Han C."/>
            <person name="Larimer F."/>
            <person name="Land M."/>
            <person name="Hauser L."/>
            <person name="Markowitz V."/>
            <person name="Cheng J.F."/>
            <person name="Hugenholtz P."/>
            <person name="Woyke T."/>
            <person name="Wu D."/>
            <person name="Gehrich-Schroeter G."/>
            <person name="Schneider S."/>
            <person name="Pukall S.R."/>
            <person name="Klenk H.P."/>
            <person name="Eisen J.A."/>
        </authorList>
    </citation>
    <scope>NUCLEOTIDE SEQUENCE [LARGE SCALE GENOMIC DNA]</scope>
    <source>
        <strain evidence="5">DSM 15894 / CECT 5975 / LMG 20990 / XIL07</strain>
    </source>
</reference>
<dbReference type="SUPFAM" id="SSF53850">
    <property type="entry name" value="Periplasmic binding protein-like II"/>
    <property type="match status" value="1"/>
</dbReference>
<gene>
    <name evidence="4" type="ordered locus">Xcel_0087</name>
</gene>
<reference evidence="4 5" key="2">
    <citation type="journal article" date="2010" name="Stand. Genomic Sci.">
        <title>Complete genome sequence of Xylanimonas cellulosilytica type strain (XIL07).</title>
        <authorList>
            <person name="Foster B."/>
            <person name="Pukall R."/>
            <person name="Abt B."/>
            <person name="Nolan M."/>
            <person name="Glavina Del Rio T."/>
            <person name="Chen F."/>
            <person name="Lucas S."/>
            <person name="Tice H."/>
            <person name="Pitluck S."/>
            <person name="Cheng J.-F."/>
            <person name="Chertkov O."/>
            <person name="Brettin T."/>
            <person name="Han C."/>
            <person name="Detter J.C."/>
            <person name="Bruce D."/>
            <person name="Goodwin L."/>
            <person name="Ivanova N."/>
            <person name="Mavromatis K."/>
            <person name="Pati A."/>
            <person name="Mikhailova N."/>
            <person name="Chen A."/>
            <person name="Palaniappan K."/>
            <person name="Land M."/>
            <person name="Hauser L."/>
            <person name="Chang Y.-J."/>
            <person name="Jeffries C.D."/>
            <person name="Chain P."/>
            <person name="Rohde M."/>
            <person name="Goeker M."/>
            <person name="Bristow J."/>
            <person name="Eisen J.A."/>
            <person name="Markowitz V."/>
            <person name="Hugenholtz P."/>
            <person name="Kyrpides N.C."/>
            <person name="Klenk H.-P."/>
            <person name="Lapidus A."/>
        </authorList>
    </citation>
    <scope>NUCLEOTIDE SEQUENCE [LARGE SCALE GENOMIC DNA]</scope>
    <source>
        <strain evidence="5">DSM 15894 / CECT 5975 / LMG 20990 / XIL07</strain>
    </source>
</reference>
<dbReference type="KEGG" id="xce:Xcel_0087"/>
<dbReference type="Pfam" id="PF00497">
    <property type="entry name" value="SBP_bac_3"/>
    <property type="match status" value="1"/>
</dbReference>
<evidence type="ECO:0000313" key="4">
    <source>
        <dbReference type="EMBL" id="ACZ29128.1"/>
    </source>
</evidence>
<feature type="domain" description="Solute-binding protein family 3/N-terminal" evidence="3">
    <location>
        <begin position="59"/>
        <end position="282"/>
    </location>
</feature>
<dbReference type="InterPro" id="IPR001638">
    <property type="entry name" value="Solute-binding_3/MltF_N"/>
</dbReference>
<evidence type="ECO:0000313" key="5">
    <source>
        <dbReference type="Proteomes" id="UP000002255"/>
    </source>
</evidence>
<name>D1BTW4_XYLCX</name>
<proteinExistence type="predicted"/>
<evidence type="ECO:0000256" key="2">
    <source>
        <dbReference type="SAM" id="SignalP"/>
    </source>
</evidence>
<evidence type="ECO:0000259" key="3">
    <source>
        <dbReference type="SMART" id="SM00062"/>
    </source>
</evidence>
<dbReference type="SMART" id="SM00062">
    <property type="entry name" value="PBPb"/>
    <property type="match status" value="1"/>
</dbReference>
<dbReference type="HOGENOM" id="CLU_019602_18_1_11"/>
<dbReference type="RefSeq" id="WP_012876873.1">
    <property type="nucleotide sequence ID" value="NC_013530.1"/>
</dbReference>
<dbReference type="STRING" id="446471.Xcel_0087"/>